<evidence type="ECO:0000256" key="1">
    <source>
        <dbReference type="SAM" id="Phobius"/>
    </source>
</evidence>
<proteinExistence type="predicted"/>
<dbReference type="RefSeq" id="WP_382175431.1">
    <property type="nucleotide sequence ID" value="NZ_JBHRXX010000007.1"/>
</dbReference>
<feature type="transmembrane region" description="Helical" evidence="1">
    <location>
        <begin position="99"/>
        <end position="121"/>
    </location>
</feature>
<feature type="transmembrane region" description="Helical" evidence="1">
    <location>
        <begin position="133"/>
        <end position="153"/>
    </location>
</feature>
<sequence>METATRQLIEYARYHRDPRNIATHFVGIPLIAFGIAVMLARVPLGGADALLPGAHWLVWALTGVWYLRQGRWSLTVPTLAVLGGMVALADPLAEADMTTWLAWGLGSFVVGWVFQAVGHVWEGRKPAFFDDLRGLLVGPMFVLAELLMALGLLRDLRETIEQAAGPVRRRTAPVAGGQ</sequence>
<dbReference type="EMBL" id="JBHRXX010000007">
    <property type="protein sequence ID" value="MFC3684959.1"/>
    <property type="molecule type" value="Genomic_DNA"/>
</dbReference>
<dbReference type="PANTHER" id="PTHR28026">
    <property type="entry name" value="DUF962 DOMAIN PROTEIN (AFU_ORTHOLOGUE AFUA_8G05310)"/>
    <property type="match status" value="1"/>
</dbReference>
<accession>A0ABV7W566</accession>
<evidence type="ECO:0000313" key="3">
    <source>
        <dbReference type="Proteomes" id="UP001595729"/>
    </source>
</evidence>
<dbReference type="InterPro" id="IPR009305">
    <property type="entry name" value="Mpo1-like"/>
</dbReference>
<name>A0ABV7W566_9BURK</name>
<keyword evidence="1" id="KW-0472">Membrane</keyword>
<keyword evidence="3" id="KW-1185">Reference proteome</keyword>
<organism evidence="2 3">
    <name type="scientific">Hydrogenophaga luteola</name>
    <dbReference type="NCBI Taxonomy" id="1591122"/>
    <lineage>
        <taxon>Bacteria</taxon>
        <taxon>Pseudomonadati</taxon>
        <taxon>Pseudomonadota</taxon>
        <taxon>Betaproteobacteria</taxon>
        <taxon>Burkholderiales</taxon>
        <taxon>Comamonadaceae</taxon>
        <taxon>Hydrogenophaga</taxon>
    </lineage>
</organism>
<feature type="transmembrane region" description="Helical" evidence="1">
    <location>
        <begin position="74"/>
        <end position="93"/>
    </location>
</feature>
<dbReference type="Pfam" id="PF06127">
    <property type="entry name" value="Mpo1-like"/>
    <property type="match status" value="1"/>
</dbReference>
<keyword evidence="1" id="KW-0812">Transmembrane</keyword>
<dbReference type="Proteomes" id="UP001595729">
    <property type="component" value="Unassembled WGS sequence"/>
</dbReference>
<keyword evidence="1" id="KW-1133">Transmembrane helix</keyword>
<protein>
    <submittedName>
        <fullName evidence="2">DUF962 domain-containing protein</fullName>
    </submittedName>
</protein>
<dbReference type="PANTHER" id="PTHR28026:SF9">
    <property type="entry name" value="2-HYDROXY-PALMITIC ACID DIOXYGENASE MPO1"/>
    <property type="match status" value="1"/>
</dbReference>
<feature type="transmembrane region" description="Helical" evidence="1">
    <location>
        <begin position="49"/>
        <end position="67"/>
    </location>
</feature>
<reference evidence="3" key="1">
    <citation type="journal article" date="2019" name="Int. J. Syst. Evol. Microbiol.">
        <title>The Global Catalogue of Microorganisms (GCM) 10K type strain sequencing project: providing services to taxonomists for standard genome sequencing and annotation.</title>
        <authorList>
            <consortium name="The Broad Institute Genomics Platform"/>
            <consortium name="The Broad Institute Genome Sequencing Center for Infectious Disease"/>
            <person name="Wu L."/>
            <person name="Ma J."/>
        </authorList>
    </citation>
    <scope>NUCLEOTIDE SEQUENCE [LARGE SCALE GENOMIC DNA]</scope>
    <source>
        <strain evidence="3">KCTC 42501</strain>
    </source>
</reference>
<gene>
    <name evidence="2" type="ORF">ACFOPI_15245</name>
</gene>
<comment type="caution">
    <text evidence="2">The sequence shown here is derived from an EMBL/GenBank/DDBJ whole genome shotgun (WGS) entry which is preliminary data.</text>
</comment>
<evidence type="ECO:0000313" key="2">
    <source>
        <dbReference type="EMBL" id="MFC3684959.1"/>
    </source>
</evidence>
<feature type="transmembrane region" description="Helical" evidence="1">
    <location>
        <begin position="21"/>
        <end position="43"/>
    </location>
</feature>